<feature type="region of interest" description="Disordered" evidence="1">
    <location>
        <begin position="70"/>
        <end position="109"/>
    </location>
</feature>
<comment type="caution">
    <text evidence="2">The sequence shown here is derived from an EMBL/GenBank/DDBJ whole genome shotgun (WGS) entry which is preliminary data.</text>
</comment>
<feature type="compositionally biased region" description="Polar residues" evidence="1">
    <location>
        <begin position="29"/>
        <end position="38"/>
    </location>
</feature>
<reference evidence="2 3" key="1">
    <citation type="submission" date="2021-06" db="EMBL/GenBank/DDBJ databases">
        <authorList>
            <person name="Kallberg Y."/>
            <person name="Tangrot J."/>
            <person name="Rosling A."/>
        </authorList>
    </citation>
    <scope>NUCLEOTIDE SEQUENCE [LARGE SCALE GENOMIC DNA]</scope>
    <source>
        <strain evidence="2 3">120-4 pot B 10/14</strain>
    </source>
</reference>
<accession>A0ABN7WKS9</accession>
<feature type="compositionally biased region" description="Basic and acidic residues" evidence="1">
    <location>
        <begin position="77"/>
        <end position="87"/>
    </location>
</feature>
<evidence type="ECO:0000313" key="3">
    <source>
        <dbReference type="Proteomes" id="UP000789901"/>
    </source>
</evidence>
<dbReference type="EMBL" id="CAJVQB010049155">
    <property type="protein sequence ID" value="CAG8834347.1"/>
    <property type="molecule type" value="Genomic_DNA"/>
</dbReference>
<feature type="non-terminal residue" evidence="2">
    <location>
        <position position="1"/>
    </location>
</feature>
<protein>
    <submittedName>
        <fullName evidence="2">1042_t:CDS:1</fullName>
    </submittedName>
</protein>
<dbReference type="Proteomes" id="UP000789901">
    <property type="component" value="Unassembled WGS sequence"/>
</dbReference>
<feature type="non-terminal residue" evidence="2">
    <location>
        <position position="149"/>
    </location>
</feature>
<organism evidence="2 3">
    <name type="scientific">Gigaspora margarita</name>
    <dbReference type="NCBI Taxonomy" id="4874"/>
    <lineage>
        <taxon>Eukaryota</taxon>
        <taxon>Fungi</taxon>
        <taxon>Fungi incertae sedis</taxon>
        <taxon>Mucoromycota</taxon>
        <taxon>Glomeromycotina</taxon>
        <taxon>Glomeromycetes</taxon>
        <taxon>Diversisporales</taxon>
        <taxon>Gigasporaceae</taxon>
        <taxon>Gigaspora</taxon>
    </lineage>
</organism>
<keyword evidence="3" id="KW-1185">Reference proteome</keyword>
<feature type="region of interest" description="Disordered" evidence="1">
    <location>
        <begin position="1"/>
        <end position="54"/>
    </location>
</feature>
<feature type="compositionally biased region" description="Basic and acidic residues" evidence="1">
    <location>
        <begin position="1"/>
        <end position="12"/>
    </location>
</feature>
<name>A0ABN7WKS9_GIGMA</name>
<feature type="compositionally biased region" description="Polar residues" evidence="1">
    <location>
        <begin position="95"/>
        <end position="107"/>
    </location>
</feature>
<evidence type="ECO:0000256" key="1">
    <source>
        <dbReference type="SAM" id="MobiDB-lite"/>
    </source>
</evidence>
<proteinExistence type="predicted"/>
<sequence length="149" mass="16925">AQYEENKNRIDQAEMSSGTLASQREREGSVQTKKSWGSKTPKIKETENPYLERQMDSTEVINYAKDHNTIDGLNIDNADHETKDTNKKAKMQGTAMETSSENTNQDNLSEKAPKLIESLEIGEHLLESQKEDWFANEVASRYACPEEKV</sequence>
<gene>
    <name evidence="2" type="ORF">GMARGA_LOCUS32007</name>
</gene>
<evidence type="ECO:0000313" key="2">
    <source>
        <dbReference type="EMBL" id="CAG8834347.1"/>
    </source>
</evidence>